<name>A0AA38RQ56_9PEZI</name>
<dbReference type="InterPro" id="IPR001461">
    <property type="entry name" value="Aspartic_peptidase_A1"/>
</dbReference>
<dbReference type="PANTHER" id="PTHR47966:SF65">
    <property type="entry name" value="ASPARTIC-TYPE ENDOPEPTIDASE"/>
    <property type="match status" value="1"/>
</dbReference>
<evidence type="ECO:0000256" key="4">
    <source>
        <dbReference type="ARBA" id="ARBA00022750"/>
    </source>
</evidence>
<feature type="active site" evidence="6">
    <location>
        <position position="26"/>
    </location>
</feature>
<keyword evidence="5" id="KW-0378">Hydrolase</keyword>
<sequence length="396" mass="41619">MMNEMWLYAIEISIGTPPQTTYVSVDTGSSELWVNANCSTAPADFGQRDMCIRVPRYETNKSTTAQGPFGSARLTYGSLGETVTGADVDYYKDEVSINGVNVSSQQFGVATASLGLPVGIMGLAPDLKRGFALNESYPLLLDTLARDGIINSRAYSVNTARRTDDSGSLILGGVDKGKFEGTLLKLPIVRSHDGVVRLTVDLTSVGMTLPNTNITKTYSLGNDTNVVIDTGNTFSKLHPEVVSQVYSGLGATFNETLGYPLVDCNITEAKGGFLLNFGNKTITVPLSDFILAADELCAVGLLPIEQAGQQVLGDTFLRAAYAVVDWDNENIHLAQAANCGSDVIAIGSGVDAVPSVTGNCATMTPPTSLVDSLGSRTPLSFAALAVVAVGVASAFC</sequence>
<evidence type="ECO:0000256" key="3">
    <source>
        <dbReference type="ARBA" id="ARBA00022729"/>
    </source>
</evidence>
<dbReference type="PANTHER" id="PTHR47966">
    <property type="entry name" value="BETA-SITE APP-CLEAVING ENZYME, ISOFORM A-RELATED"/>
    <property type="match status" value="1"/>
</dbReference>
<keyword evidence="7" id="KW-1015">Disulfide bond</keyword>
<keyword evidence="3" id="KW-0732">Signal</keyword>
<protein>
    <submittedName>
        <fullName evidence="9">Secreted aspartic proteinase</fullName>
    </submittedName>
</protein>
<evidence type="ECO:0000256" key="6">
    <source>
        <dbReference type="PIRSR" id="PIRSR601461-1"/>
    </source>
</evidence>
<dbReference type="InterPro" id="IPR033121">
    <property type="entry name" value="PEPTIDASE_A1"/>
</dbReference>
<evidence type="ECO:0000259" key="8">
    <source>
        <dbReference type="PROSITE" id="PS51767"/>
    </source>
</evidence>
<evidence type="ECO:0000256" key="5">
    <source>
        <dbReference type="ARBA" id="ARBA00022801"/>
    </source>
</evidence>
<dbReference type="PROSITE" id="PS51767">
    <property type="entry name" value="PEPTIDASE_A1"/>
    <property type="match status" value="1"/>
</dbReference>
<feature type="disulfide bond" evidence="7">
    <location>
        <begin position="264"/>
        <end position="297"/>
    </location>
</feature>
<dbReference type="Proteomes" id="UP001174694">
    <property type="component" value="Unassembled WGS sequence"/>
</dbReference>
<evidence type="ECO:0000256" key="1">
    <source>
        <dbReference type="ARBA" id="ARBA00007447"/>
    </source>
</evidence>
<dbReference type="Gene3D" id="2.40.70.10">
    <property type="entry name" value="Acid Proteases"/>
    <property type="match status" value="2"/>
</dbReference>
<keyword evidence="4" id="KW-0064">Aspartyl protease</keyword>
<feature type="active site" evidence="6">
    <location>
        <position position="229"/>
    </location>
</feature>
<evidence type="ECO:0000256" key="2">
    <source>
        <dbReference type="ARBA" id="ARBA00022670"/>
    </source>
</evidence>
<evidence type="ECO:0000256" key="7">
    <source>
        <dbReference type="PIRSR" id="PIRSR601461-2"/>
    </source>
</evidence>
<comment type="caution">
    <text evidence="9">The sequence shown here is derived from an EMBL/GenBank/DDBJ whole genome shotgun (WGS) entry which is preliminary data.</text>
</comment>
<organism evidence="9 10">
    <name type="scientific">Pleurostoma richardsiae</name>
    <dbReference type="NCBI Taxonomy" id="41990"/>
    <lineage>
        <taxon>Eukaryota</taxon>
        <taxon>Fungi</taxon>
        <taxon>Dikarya</taxon>
        <taxon>Ascomycota</taxon>
        <taxon>Pezizomycotina</taxon>
        <taxon>Sordariomycetes</taxon>
        <taxon>Sordariomycetidae</taxon>
        <taxon>Calosphaeriales</taxon>
        <taxon>Pleurostomataceae</taxon>
        <taxon>Pleurostoma</taxon>
    </lineage>
</organism>
<evidence type="ECO:0000313" key="10">
    <source>
        <dbReference type="Proteomes" id="UP001174694"/>
    </source>
</evidence>
<gene>
    <name evidence="9" type="ORF">NKR23_g844</name>
</gene>
<dbReference type="GO" id="GO:0006508">
    <property type="term" value="P:proteolysis"/>
    <property type="evidence" value="ECO:0007669"/>
    <property type="project" value="UniProtKB-KW"/>
</dbReference>
<dbReference type="CDD" id="cd05474">
    <property type="entry name" value="SAP_like"/>
    <property type="match status" value="1"/>
</dbReference>
<keyword evidence="10" id="KW-1185">Reference proteome</keyword>
<accession>A0AA38RQ56</accession>
<dbReference type="AlphaFoldDB" id="A0AA38RQ56"/>
<keyword evidence="2" id="KW-0645">Protease</keyword>
<comment type="similarity">
    <text evidence="1">Belongs to the peptidase A1 family.</text>
</comment>
<dbReference type="Pfam" id="PF00026">
    <property type="entry name" value="Asp"/>
    <property type="match status" value="1"/>
</dbReference>
<feature type="domain" description="Peptidase A1" evidence="8">
    <location>
        <begin position="8"/>
        <end position="334"/>
    </location>
</feature>
<proteinExistence type="inferred from homology"/>
<dbReference type="PRINTS" id="PR00792">
    <property type="entry name" value="PEPSIN"/>
</dbReference>
<dbReference type="InterPro" id="IPR021109">
    <property type="entry name" value="Peptidase_aspartic_dom_sf"/>
</dbReference>
<evidence type="ECO:0000313" key="9">
    <source>
        <dbReference type="EMBL" id="KAJ9156123.1"/>
    </source>
</evidence>
<dbReference type="EMBL" id="JANBVO010000002">
    <property type="protein sequence ID" value="KAJ9156123.1"/>
    <property type="molecule type" value="Genomic_DNA"/>
</dbReference>
<reference evidence="9" key="1">
    <citation type="submission" date="2022-07" db="EMBL/GenBank/DDBJ databases">
        <title>Fungi with potential for degradation of polypropylene.</title>
        <authorList>
            <person name="Gostincar C."/>
        </authorList>
    </citation>
    <scope>NUCLEOTIDE SEQUENCE</scope>
    <source>
        <strain evidence="9">EXF-13308</strain>
    </source>
</reference>
<dbReference type="InterPro" id="IPR033876">
    <property type="entry name" value="SAP-like"/>
</dbReference>
<dbReference type="GO" id="GO:0004190">
    <property type="term" value="F:aspartic-type endopeptidase activity"/>
    <property type="evidence" value="ECO:0007669"/>
    <property type="project" value="UniProtKB-KW"/>
</dbReference>
<dbReference type="SUPFAM" id="SSF50630">
    <property type="entry name" value="Acid proteases"/>
    <property type="match status" value="1"/>
</dbReference>